<protein>
    <submittedName>
        <fullName evidence="1">Uncharacterized protein</fullName>
    </submittedName>
</protein>
<gene>
    <name evidence="1" type="ORF">WL1483_633</name>
</gene>
<name>A0A0S2SED7_9GAMM</name>
<reference evidence="2" key="1">
    <citation type="submission" date="2015-10" db="EMBL/GenBank/DDBJ databases">
        <title>Complete Genome Sequence of Aeromonas schubertii strain WL1483.</title>
        <authorList>
            <person name="Liu L."/>
        </authorList>
    </citation>
    <scope>NUCLEOTIDE SEQUENCE [LARGE SCALE GENOMIC DNA]</scope>
    <source>
        <strain evidence="2">WL1483</strain>
    </source>
</reference>
<organism evidence="1 2">
    <name type="scientific">Aeromonas schubertii</name>
    <dbReference type="NCBI Taxonomy" id="652"/>
    <lineage>
        <taxon>Bacteria</taxon>
        <taxon>Pseudomonadati</taxon>
        <taxon>Pseudomonadota</taxon>
        <taxon>Gammaproteobacteria</taxon>
        <taxon>Aeromonadales</taxon>
        <taxon>Aeromonadaceae</taxon>
        <taxon>Aeromonas</taxon>
    </lineage>
</organism>
<dbReference type="Proteomes" id="UP000058114">
    <property type="component" value="Chromosome"/>
</dbReference>
<dbReference type="EMBL" id="CP013067">
    <property type="protein sequence ID" value="ALP40052.1"/>
    <property type="molecule type" value="Genomic_DNA"/>
</dbReference>
<accession>A0A0S2SED7</accession>
<sequence length="41" mass="4241">MLKTALERLPFLLIVEGTISPQLIAAGVEVAAVIVEGAIPP</sequence>
<evidence type="ECO:0000313" key="1">
    <source>
        <dbReference type="EMBL" id="ALP40052.1"/>
    </source>
</evidence>
<proteinExistence type="predicted"/>
<evidence type="ECO:0000313" key="2">
    <source>
        <dbReference type="Proteomes" id="UP000058114"/>
    </source>
</evidence>
<dbReference type="KEGG" id="asr:WL1483_633"/>
<dbReference type="AlphaFoldDB" id="A0A0S2SED7"/>
<reference evidence="1 2" key="2">
    <citation type="journal article" date="2016" name="Genome Announc.">
        <title>Complete Genome Sequence of the Highly Virulent Aeromonas schubertii Strain WL1483, Isolated from Diseased Snakehead Fish (Channa argus) in China.</title>
        <authorList>
            <person name="Liu L."/>
            <person name="Li N."/>
            <person name="Zhang D."/>
            <person name="Fu X."/>
            <person name="Shi C."/>
            <person name="Lin Q."/>
            <person name="Hao G."/>
        </authorList>
    </citation>
    <scope>NUCLEOTIDE SEQUENCE [LARGE SCALE GENOMIC DNA]</scope>
    <source>
        <strain evidence="1 2">WL1483</strain>
    </source>
</reference>